<feature type="compositionally biased region" description="Basic and acidic residues" evidence="1">
    <location>
        <begin position="270"/>
        <end position="343"/>
    </location>
</feature>
<evidence type="ECO:0000256" key="1">
    <source>
        <dbReference type="SAM" id="MobiDB-lite"/>
    </source>
</evidence>
<sequence length="395" mass="43689">MLGRRLARARLRLVAQLQEDGKVVRADVRQPAQLAEAEVGGVEDVVQRVAAERVVGVEAAVEPPPDARVEEPAQAEEQLARGRPRHVVEVARHHGGALAVGADRLADDHELGVARRGGLPADRLGRTRVQPVEGHARAVGQLELRVHRRDVVLHEVVDARRDQRQAGEEHQAVVVLLRLAHDVRVRPGQRLQRPRPRGVGLQGEHDVGVGVADHLEEPGVLPVLHQHVGDEEPEGRPLLGHRRPPAVAALHLHPGERRVRVHLPPLPERAQQERREEGPVRRPAAGEEPRVDEPRGDRHRRDLHAREVPDPHEPVRAPAEAEQRRGDGAEPEPDHDPLEHDQHSPGPDEVADHGPVRPCPRTARQLPPGHLTTGQWRCRRARHPLPLGPPRARGA</sequence>
<evidence type="ECO:0000313" key="2">
    <source>
        <dbReference type="EMBL" id="CAA9353803.1"/>
    </source>
</evidence>
<feature type="region of interest" description="Disordered" evidence="1">
    <location>
        <begin position="251"/>
        <end position="395"/>
    </location>
</feature>
<protein>
    <submittedName>
        <fullName evidence="2">Uncharacterized protein</fullName>
    </submittedName>
</protein>
<gene>
    <name evidence="2" type="ORF">AVDCRST_MAG40-3038</name>
</gene>
<dbReference type="EMBL" id="CADCTX010000834">
    <property type="protein sequence ID" value="CAA9353803.1"/>
    <property type="molecule type" value="Genomic_DNA"/>
</dbReference>
<dbReference type="AlphaFoldDB" id="A0A6J4MC52"/>
<name>A0A6J4MC52_9BACT</name>
<proteinExistence type="predicted"/>
<accession>A0A6J4MC52</accession>
<organism evidence="2">
    <name type="scientific">uncultured Gemmatimonadaceae bacterium</name>
    <dbReference type="NCBI Taxonomy" id="246130"/>
    <lineage>
        <taxon>Bacteria</taxon>
        <taxon>Pseudomonadati</taxon>
        <taxon>Gemmatimonadota</taxon>
        <taxon>Gemmatimonadia</taxon>
        <taxon>Gemmatimonadales</taxon>
        <taxon>Gemmatimonadaceae</taxon>
        <taxon>environmental samples</taxon>
    </lineage>
</organism>
<reference evidence="2" key="1">
    <citation type="submission" date="2020-02" db="EMBL/GenBank/DDBJ databases">
        <authorList>
            <person name="Meier V. D."/>
        </authorList>
    </citation>
    <scope>NUCLEOTIDE SEQUENCE</scope>
    <source>
        <strain evidence="2">AVDCRST_MAG40</strain>
    </source>
</reference>